<dbReference type="InterPro" id="IPR006578">
    <property type="entry name" value="MADF-dom"/>
</dbReference>
<dbReference type="Proteomes" id="UP000078492">
    <property type="component" value="Unassembled WGS sequence"/>
</dbReference>
<proteinExistence type="predicted"/>
<protein>
    <recommendedName>
        <fullName evidence="1">MADF domain-containing protein</fullName>
    </recommendedName>
</protein>
<dbReference type="Pfam" id="PF10545">
    <property type="entry name" value="MADF_DNA_bdg"/>
    <property type="match status" value="1"/>
</dbReference>
<sequence length="333" mass="38648">MESVYFQETDDMELIKLVESNCCVYNKRTWEFKTADKREVWALIGAALTNKKTGDQAQRRWDSLRAMWSRQHKKYYEQGDQDRVQQVRTRRNSNIMVNWHSLSHITVHDSKTKSNMKRSVSCISNDESSESQIIDKPLSIVVDNLSTQDSQDTDFDIVQLDVDSPLDNDENLLQQSSQGKNEMCKYHTEDRVPFSSTAHAILNKMSSKQLLFNKIGTMEKYKQKKNKNVVVPEPDNFYKKKKADIDNYMRTSTQSLEKMANTVENIILQKAVEKAASKTHVFESDDIDKDISDMLKCAYVGLKQVKSDIRFNCILDVLDVINRYKEQGLRNND</sequence>
<reference evidence="2 3" key="1">
    <citation type="submission" date="2015-09" db="EMBL/GenBank/DDBJ databases">
        <title>Trachymyrmex cornetzi WGS genome.</title>
        <authorList>
            <person name="Nygaard S."/>
            <person name="Hu H."/>
            <person name="Boomsma J."/>
            <person name="Zhang G."/>
        </authorList>
    </citation>
    <scope>NUCLEOTIDE SEQUENCE [LARGE SCALE GENOMIC DNA]</scope>
    <source>
        <strain evidence="2">Tcor2-1</strain>
        <tissue evidence="2">Whole body</tissue>
    </source>
</reference>
<keyword evidence="3" id="KW-1185">Reference proteome</keyword>
<name>A0A151JQG3_9HYME</name>
<evidence type="ECO:0000313" key="2">
    <source>
        <dbReference type="EMBL" id="KYN29316.1"/>
    </source>
</evidence>
<organism evidence="2 3">
    <name type="scientific">Trachymyrmex cornetzi</name>
    <dbReference type="NCBI Taxonomy" id="471704"/>
    <lineage>
        <taxon>Eukaryota</taxon>
        <taxon>Metazoa</taxon>
        <taxon>Ecdysozoa</taxon>
        <taxon>Arthropoda</taxon>
        <taxon>Hexapoda</taxon>
        <taxon>Insecta</taxon>
        <taxon>Pterygota</taxon>
        <taxon>Neoptera</taxon>
        <taxon>Endopterygota</taxon>
        <taxon>Hymenoptera</taxon>
        <taxon>Apocrita</taxon>
        <taxon>Aculeata</taxon>
        <taxon>Formicoidea</taxon>
        <taxon>Formicidae</taxon>
        <taxon>Myrmicinae</taxon>
        <taxon>Trachymyrmex</taxon>
    </lineage>
</organism>
<evidence type="ECO:0000259" key="1">
    <source>
        <dbReference type="PROSITE" id="PS51029"/>
    </source>
</evidence>
<feature type="domain" description="MADF" evidence="1">
    <location>
        <begin position="13"/>
        <end position="113"/>
    </location>
</feature>
<dbReference type="EMBL" id="KQ978683">
    <property type="protein sequence ID" value="KYN29316.1"/>
    <property type="molecule type" value="Genomic_DNA"/>
</dbReference>
<dbReference type="PROSITE" id="PS51029">
    <property type="entry name" value="MADF"/>
    <property type="match status" value="1"/>
</dbReference>
<evidence type="ECO:0000313" key="3">
    <source>
        <dbReference type="Proteomes" id="UP000078492"/>
    </source>
</evidence>
<accession>A0A151JQG3</accession>
<gene>
    <name evidence="2" type="ORF">ALC57_01256</name>
</gene>
<dbReference type="AlphaFoldDB" id="A0A151JQG3"/>